<feature type="region of interest" description="Disordered" evidence="1">
    <location>
        <begin position="1"/>
        <end position="27"/>
    </location>
</feature>
<name>A0A4V1CMK9_9CELL</name>
<evidence type="ECO:0000256" key="1">
    <source>
        <dbReference type="SAM" id="MobiDB-lite"/>
    </source>
</evidence>
<evidence type="ECO:0000313" key="3">
    <source>
        <dbReference type="Proteomes" id="UP000296469"/>
    </source>
</evidence>
<protein>
    <recommendedName>
        <fullName evidence="4">DUF4355 domain-containing protein</fullName>
    </recommendedName>
</protein>
<dbReference type="OrthoDB" id="5125705at2"/>
<evidence type="ECO:0000313" key="2">
    <source>
        <dbReference type="EMBL" id="QCB93305.1"/>
    </source>
</evidence>
<dbReference type="EMBL" id="CP039291">
    <property type="protein sequence ID" value="QCB93305.1"/>
    <property type="molecule type" value="Genomic_DNA"/>
</dbReference>
<proteinExistence type="predicted"/>
<gene>
    <name evidence="2" type="ORF">E5225_06820</name>
</gene>
<evidence type="ECO:0008006" key="4">
    <source>
        <dbReference type="Google" id="ProtNLM"/>
    </source>
</evidence>
<organism evidence="2 3">
    <name type="scientific">Cellulomonas shaoxiangyii</name>
    <dbReference type="NCBI Taxonomy" id="2566013"/>
    <lineage>
        <taxon>Bacteria</taxon>
        <taxon>Bacillati</taxon>
        <taxon>Actinomycetota</taxon>
        <taxon>Actinomycetes</taxon>
        <taxon>Micrococcales</taxon>
        <taxon>Cellulomonadaceae</taxon>
        <taxon>Cellulomonas</taxon>
    </lineage>
</organism>
<dbReference type="Proteomes" id="UP000296469">
    <property type="component" value="Chromosome"/>
</dbReference>
<dbReference type="KEGG" id="celz:E5225_06820"/>
<dbReference type="RefSeq" id="WP_135974231.1">
    <property type="nucleotide sequence ID" value="NZ_CP039291.1"/>
</dbReference>
<accession>A0A4V1CMK9</accession>
<keyword evidence="3" id="KW-1185">Reference proteome</keyword>
<dbReference type="AlphaFoldDB" id="A0A4V1CMK9"/>
<sequence length="162" mass="17954">MADDSTTEQQPTGEEQPAGGFKPITSQEDLNRIIGERVARTKAQFGDYDDLRAKAARLDEIEQANLSEAEKAASRIAALERELEATRSGALRARIQAKFGIADEDADLFLTATDEDTLTKQAERLAERRTKTANRDPFAGRTPTTAGDDPMREFARQLIKRD</sequence>
<feature type="region of interest" description="Disordered" evidence="1">
    <location>
        <begin position="127"/>
        <end position="151"/>
    </location>
</feature>
<reference evidence="2 3" key="1">
    <citation type="submission" date="2019-04" db="EMBL/GenBank/DDBJ databases">
        <title>Isolation and identification of Cellulomonas shaoxiangyii sp. Nov. isolated from feces of the Tibetan antelopes (Pantholops hodgsonii) in the Qinghai-Tibet plateau of China.</title>
        <authorList>
            <person name="Tian Z."/>
        </authorList>
    </citation>
    <scope>NUCLEOTIDE SEQUENCE [LARGE SCALE GENOMIC DNA]</scope>
    <source>
        <strain evidence="2 3">Z28</strain>
    </source>
</reference>